<evidence type="ECO:0000256" key="1">
    <source>
        <dbReference type="SAM" id="MobiDB-lite"/>
    </source>
</evidence>
<feature type="region of interest" description="Disordered" evidence="1">
    <location>
        <begin position="1"/>
        <end position="174"/>
    </location>
</feature>
<feature type="region of interest" description="Disordered" evidence="1">
    <location>
        <begin position="333"/>
        <end position="384"/>
    </location>
</feature>
<name>A0ABU1J6P0_9MICC</name>
<sequence>MPVSSTPDAAPEREYPSVPLLPPSGLPADADPLPPAAGHRDRGAHAAEAARTRQARRAEERARLAAEAAGFQVSESAVPELPVAPPAAAANAARPRRALDTPLDSVAASGAGGSGTAEPKAERNSQVRARNRAALRAYREVAEPARAEEPLPSRRLLRQQQVEAERAPATNPQGLTAVPVAPAVVAGSTELPSPTRRSLSPEAGVPDGPAVAAADSAGAAVPAGFAGLSIPEALAERDALLEDMRAFTASLPQNADPLAVDLDVLAEQKALAERAAILNERALARARLAEESAEARQRLNDPTAAHNLAMVTPLQFVKVPGVDGPVLKPPATSHVPVVTRSSPITPAPLRPPATPPRSMPAVPKSAVPESAVPESAAETGGATPVAATGRPVAAARHGRAQVLRRAEEAAALRPRSAKLLRTAGPGSADEAEVEPLPAQSAHGLEPLDAMTAGLGRVQRNRILQWGVAVVGLAALIAGITMIITTMAR</sequence>
<feature type="compositionally biased region" description="Basic and acidic residues" evidence="1">
    <location>
        <begin position="137"/>
        <end position="152"/>
    </location>
</feature>
<organism evidence="3 4">
    <name type="scientific">Arthrobacter russicus</name>
    <dbReference type="NCBI Taxonomy" id="172040"/>
    <lineage>
        <taxon>Bacteria</taxon>
        <taxon>Bacillati</taxon>
        <taxon>Actinomycetota</taxon>
        <taxon>Actinomycetes</taxon>
        <taxon>Micrococcales</taxon>
        <taxon>Micrococcaceae</taxon>
        <taxon>Arthrobacter</taxon>
    </lineage>
</organism>
<dbReference type="Proteomes" id="UP001185069">
    <property type="component" value="Unassembled WGS sequence"/>
</dbReference>
<evidence type="ECO:0000313" key="3">
    <source>
        <dbReference type="EMBL" id="MDR6268099.1"/>
    </source>
</evidence>
<reference evidence="3 4" key="1">
    <citation type="submission" date="2023-07" db="EMBL/GenBank/DDBJ databases">
        <title>Sequencing the genomes of 1000 actinobacteria strains.</title>
        <authorList>
            <person name="Klenk H.-P."/>
        </authorList>
    </citation>
    <scope>NUCLEOTIDE SEQUENCE [LARGE SCALE GENOMIC DNA]</scope>
    <source>
        <strain evidence="3 4">DSM 14555</strain>
    </source>
</reference>
<gene>
    <name evidence="3" type="ORF">JOE69_000337</name>
</gene>
<keyword evidence="4" id="KW-1185">Reference proteome</keyword>
<keyword evidence="2" id="KW-0812">Transmembrane</keyword>
<proteinExistence type="predicted"/>
<dbReference type="RefSeq" id="WP_309795536.1">
    <property type="nucleotide sequence ID" value="NZ_BAAAHY010000006.1"/>
</dbReference>
<keyword evidence="2" id="KW-0472">Membrane</keyword>
<evidence type="ECO:0000256" key="2">
    <source>
        <dbReference type="SAM" id="Phobius"/>
    </source>
</evidence>
<feature type="region of interest" description="Disordered" evidence="1">
    <location>
        <begin position="189"/>
        <end position="211"/>
    </location>
</feature>
<keyword evidence="2" id="KW-1133">Transmembrane helix</keyword>
<feature type="compositionally biased region" description="Basic and acidic residues" evidence="1">
    <location>
        <begin position="38"/>
        <end position="64"/>
    </location>
</feature>
<evidence type="ECO:0000313" key="4">
    <source>
        <dbReference type="Proteomes" id="UP001185069"/>
    </source>
</evidence>
<feature type="compositionally biased region" description="Pro residues" evidence="1">
    <location>
        <begin position="345"/>
        <end position="358"/>
    </location>
</feature>
<comment type="caution">
    <text evidence="3">The sequence shown here is derived from an EMBL/GenBank/DDBJ whole genome shotgun (WGS) entry which is preliminary data.</text>
</comment>
<feature type="transmembrane region" description="Helical" evidence="2">
    <location>
        <begin position="462"/>
        <end position="483"/>
    </location>
</feature>
<accession>A0ABU1J6P0</accession>
<protein>
    <submittedName>
        <fullName evidence="3">Uncharacterized protein</fullName>
    </submittedName>
</protein>
<dbReference type="EMBL" id="JAVDQF010000001">
    <property type="protein sequence ID" value="MDR6268099.1"/>
    <property type="molecule type" value="Genomic_DNA"/>
</dbReference>